<evidence type="ECO:0000313" key="2">
    <source>
        <dbReference type="EMBL" id="RYR71011.1"/>
    </source>
</evidence>
<name>A0A445E6E7_ARAHY</name>
<evidence type="ECO:0000256" key="1">
    <source>
        <dbReference type="SAM" id="MobiDB-lite"/>
    </source>
</evidence>
<dbReference type="AlphaFoldDB" id="A0A445E6E7"/>
<gene>
    <name evidence="2" type="ORF">Ahy_A02g005320</name>
</gene>
<dbReference type="Proteomes" id="UP000289738">
    <property type="component" value="Chromosome A02"/>
</dbReference>
<comment type="caution">
    <text evidence="2">The sequence shown here is derived from an EMBL/GenBank/DDBJ whole genome shotgun (WGS) entry which is preliminary data.</text>
</comment>
<organism evidence="2 3">
    <name type="scientific">Arachis hypogaea</name>
    <name type="common">Peanut</name>
    <dbReference type="NCBI Taxonomy" id="3818"/>
    <lineage>
        <taxon>Eukaryota</taxon>
        <taxon>Viridiplantae</taxon>
        <taxon>Streptophyta</taxon>
        <taxon>Embryophyta</taxon>
        <taxon>Tracheophyta</taxon>
        <taxon>Spermatophyta</taxon>
        <taxon>Magnoliopsida</taxon>
        <taxon>eudicotyledons</taxon>
        <taxon>Gunneridae</taxon>
        <taxon>Pentapetalae</taxon>
        <taxon>rosids</taxon>
        <taxon>fabids</taxon>
        <taxon>Fabales</taxon>
        <taxon>Fabaceae</taxon>
        <taxon>Papilionoideae</taxon>
        <taxon>50 kb inversion clade</taxon>
        <taxon>dalbergioids sensu lato</taxon>
        <taxon>Dalbergieae</taxon>
        <taxon>Pterocarpus clade</taxon>
        <taxon>Arachis</taxon>
    </lineage>
</organism>
<evidence type="ECO:0008006" key="4">
    <source>
        <dbReference type="Google" id="ProtNLM"/>
    </source>
</evidence>
<dbReference type="EMBL" id="SDMP01000002">
    <property type="protein sequence ID" value="RYR71011.1"/>
    <property type="molecule type" value="Genomic_DNA"/>
</dbReference>
<feature type="region of interest" description="Disordered" evidence="1">
    <location>
        <begin position="1"/>
        <end position="56"/>
    </location>
</feature>
<protein>
    <recommendedName>
        <fullName evidence="4">Kinesin motor domain-containing protein</fullName>
    </recommendedName>
</protein>
<accession>A0A445E6E7</accession>
<keyword evidence="3" id="KW-1185">Reference proteome</keyword>
<evidence type="ECO:0000313" key="3">
    <source>
        <dbReference type="Proteomes" id="UP000289738"/>
    </source>
</evidence>
<reference evidence="2 3" key="1">
    <citation type="submission" date="2019-01" db="EMBL/GenBank/DDBJ databases">
        <title>Sequencing of cultivated peanut Arachis hypogaea provides insights into genome evolution and oil improvement.</title>
        <authorList>
            <person name="Chen X."/>
        </authorList>
    </citation>
    <scope>NUCLEOTIDE SEQUENCE [LARGE SCALE GENOMIC DNA]</scope>
    <source>
        <strain evidence="3">cv. Fuhuasheng</strain>
        <tissue evidence="2">Leaves</tissue>
    </source>
</reference>
<proteinExistence type="predicted"/>
<sequence>MASTIPRNGVVQRGTAKLDRQGANNNSILRTKPRHSHPPGPAALRRSSPSHAGDAVPGRVQVAVRLRLPNAEEMMADAVRVFMPSSFHSI</sequence>